<dbReference type="HAMAP" id="MF_01343_B">
    <property type="entry name" value="Ribosomal_uS15_B"/>
    <property type="match status" value="1"/>
</dbReference>
<dbReference type="InterPro" id="IPR005290">
    <property type="entry name" value="Ribosomal_uS15_bac-type"/>
</dbReference>
<dbReference type="Proteomes" id="UP000218811">
    <property type="component" value="Unassembled WGS sequence"/>
</dbReference>
<dbReference type="SUPFAM" id="SSF47060">
    <property type="entry name" value="S15/NS1 RNA-binding domain"/>
    <property type="match status" value="1"/>
</dbReference>
<keyword evidence="2 4" id="KW-0689">Ribosomal protein</keyword>
<dbReference type="AlphaFoldDB" id="A0A2H3J6N7"/>
<evidence type="ECO:0000256" key="4">
    <source>
        <dbReference type="RuleBase" id="RU003919"/>
    </source>
</evidence>
<dbReference type="PANTHER" id="PTHR23321">
    <property type="entry name" value="RIBOSOMAL PROTEIN S15, BACTERIAL AND ORGANELLAR"/>
    <property type="match status" value="1"/>
</dbReference>
<dbReference type="GO" id="GO:0006412">
    <property type="term" value="P:translation"/>
    <property type="evidence" value="ECO:0007669"/>
    <property type="project" value="InterPro"/>
</dbReference>
<sequence>SRAVASSSSAHTSFLHTSAVLQVASAARKRKSRIAEKANLEKRQKLVRAAQAIRPHVVLGNRPGDEDKWRKCDLSRVIITEEDILASPIPPASASENLHEVLTPQFFAYGIGEREKELLFSTLPNLSVEGAYLHEAGADGRMDLNKVQEADAVAKQSATALARMIDLRNANARGIAFENRRRIIAEFSEPEKPMDTGRPEVQAALITYKIRNLWNHLITYKRDIGNRRSLRLLVHQRAKVLKYLKKVDKDRYERVLQRLGLEAESVEGELVV</sequence>
<dbReference type="GO" id="GO:0003735">
    <property type="term" value="F:structural constituent of ribosome"/>
    <property type="evidence" value="ECO:0007669"/>
    <property type="project" value="InterPro"/>
</dbReference>
<dbReference type="PANTHER" id="PTHR23321:SF26">
    <property type="entry name" value="SMALL RIBOSOMAL SUBUNIT PROTEIN US15M"/>
    <property type="match status" value="1"/>
</dbReference>
<dbReference type="GO" id="GO:0005737">
    <property type="term" value="C:cytoplasm"/>
    <property type="evidence" value="ECO:0007669"/>
    <property type="project" value="UniProtKB-ARBA"/>
</dbReference>
<dbReference type="STRING" id="742152.A0A2H3J6N7"/>
<dbReference type="EMBL" id="KB467831">
    <property type="protein sequence ID" value="PCH34409.1"/>
    <property type="molecule type" value="Genomic_DNA"/>
</dbReference>
<dbReference type="CDD" id="cd00353">
    <property type="entry name" value="Ribosomal_S15p_S13e"/>
    <property type="match status" value="1"/>
</dbReference>
<name>A0A2H3J6N7_WOLCO</name>
<feature type="non-terminal residue" evidence="5">
    <location>
        <position position="1"/>
    </location>
</feature>
<dbReference type="InterPro" id="IPR000589">
    <property type="entry name" value="Ribosomal_uS15"/>
</dbReference>
<dbReference type="GO" id="GO:0005840">
    <property type="term" value="C:ribosome"/>
    <property type="evidence" value="ECO:0007669"/>
    <property type="project" value="UniProtKB-KW"/>
</dbReference>
<accession>A0A2H3J6N7</accession>
<dbReference type="SMART" id="SM01387">
    <property type="entry name" value="Ribosomal_S15"/>
    <property type="match status" value="1"/>
</dbReference>
<keyword evidence="3 4" id="KW-0687">Ribonucleoprotein</keyword>
<evidence type="ECO:0000256" key="2">
    <source>
        <dbReference type="ARBA" id="ARBA00022980"/>
    </source>
</evidence>
<evidence type="ECO:0000256" key="1">
    <source>
        <dbReference type="ARBA" id="ARBA00008434"/>
    </source>
</evidence>
<proteinExistence type="inferred from homology"/>
<evidence type="ECO:0000313" key="5">
    <source>
        <dbReference type="EMBL" id="PCH34409.1"/>
    </source>
</evidence>
<keyword evidence="6" id="KW-1185">Reference proteome</keyword>
<dbReference type="Pfam" id="PF00312">
    <property type="entry name" value="Ribosomal_S15"/>
    <property type="match status" value="1"/>
</dbReference>
<dbReference type="InterPro" id="IPR009068">
    <property type="entry name" value="uS15_NS1_RNA-bd_sf"/>
</dbReference>
<protein>
    <submittedName>
        <fullName evidence="5">Mitochondrial ribosomal protein S15</fullName>
    </submittedName>
</protein>
<dbReference type="PROSITE" id="PS00362">
    <property type="entry name" value="RIBOSOMAL_S15"/>
    <property type="match status" value="1"/>
</dbReference>
<reference evidence="5 6" key="1">
    <citation type="journal article" date="2012" name="Science">
        <title>The Paleozoic origin of enzymatic lignin decomposition reconstructed from 31 fungal genomes.</title>
        <authorList>
            <person name="Floudas D."/>
            <person name="Binder M."/>
            <person name="Riley R."/>
            <person name="Barry K."/>
            <person name="Blanchette R.A."/>
            <person name="Henrissat B."/>
            <person name="Martinez A.T."/>
            <person name="Otillar R."/>
            <person name="Spatafora J.W."/>
            <person name="Yadav J.S."/>
            <person name="Aerts A."/>
            <person name="Benoit I."/>
            <person name="Boyd A."/>
            <person name="Carlson A."/>
            <person name="Copeland A."/>
            <person name="Coutinho P.M."/>
            <person name="de Vries R.P."/>
            <person name="Ferreira P."/>
            <person name="Findley K."/>
            <person name="Foster B."/>
            <person name="Gaskell J."/>
            <person name="Glotzer D."/>
            <person name="Gorecki P."/>
            <person name="Heitman J."/>
            <person name="Hesse C."/>
            <person name="Hori C."/>
            <person name="Igarashi K."/>
            <person name="Jurgens J.A."/>
            <person name="Kallen N."/>
            <person name="Kersten P."/>
            <person name="Kohler A."/>
            <person name="Kuees U."/>
            <person name="Kumar T.K.A."/>
            <person name="Kuo A."/>
            <person name="LaButti K."/>
            <person name="Larrondo L.F."/>
            <person name="Lindquist E."/>
            <person name="Ling A."/>
            <person name="Lombard V."/>
            <person name="Lucas S."/>
            <person name="Lundell T."/>
            <person name="Martin R."/>
            <person name="McLaughlin D.J."/>
            <person name="Morgenstern I."/>
            <person name="Morin E."/>
            <person name="Murat C."/>
            <person name="Nagy L.G."/>
            <person name="Nolan M."/>
            <person name="Ohm R.A."/>
            <person name="Patyshakuliyeva A."/>
            <person name="Rokas A."/>
            <person name="Ruiz-Duenas F.J."/>
            <person name="Sabat G."/>
            <person name="Salamov A."/>
            <person name="Samejima M."/>
            <person name="Schmutz J."/>
            <person name="Slot J.C."/>
            <person name="St John F."/>
            <person name="Stenlid J."/>
            <person name="Sun H."/>
            <person name="Sun S."/>
            <person name="Syed K."/>
            <person name="Tsang A."/>
            <person name="Wiebenga A."/>
            <person name="Young D."/>
            <person name="Pisabarro A."/>
            <person name="Eastwood D.C."/>
            <person name="Martin F."/>
            <person name="Cullen D."/>
            <person name="Grigoriev I.V."/>
            <person name="Hibbett D.S."/>
        </authorList>
    </citation>
    <scope>NUCLEOTIDE SEQUENCE [LARGE SCALE GENOMIC DNA]</scope>
    <source>
        <strain evidence="5 6">MD-104</strain>
    </source>
</reference>
<dbReference type="NCBIfam" id="TIGR00952">
    <property type="entry name" value="S15_bact"/>
    <property type="match status" value="1"/>
</dbReference>
<dbReference type="OMA" id="ITHAPGI"/>
<comment type="similarity">
    <text evidence="1 4">Belongs to the universal ribosomal protein uS15 family.</text>
</comment>
<organism evidence="5 6">
    <name type="scientific">Wolfiporia cocos (strain MD-104)</name>
    <name type="common">Brown rot fungus</name>
    <dbReference type="NCBI Taxonomy" id="742152"/>
    <lineage>
        <taxon>Eukaryota</taxon>
        <taxon>Fungi</taxon>
        <taxon>Dikarya</taxon>
        <taxon>Basidiomycota</taxon>
        <taxon>Agaricomycotina</taxon>
        <taxon>Agaricomycetes</taxon>
        <taxon>Polyporales</taxon>
        <taxon>Phaeolaceae</taxon>
        <taxon>Wolfiporia</taxon>
    </lineage>
</organism>
<dbReference type="Gene3D" id="1.10.287.10">
    <property type="entry name" value="S15/NS1, RNA-binding"/>
    <property type="match status" value="1"/>
</dbReference>
<evidence type="ECO:0000313" key="6">
    <source>
        <dbReference type="Proteomes" id="UP000218811"/>
    </source>
</evidence>
<gene>
    <name evidence="5" type="ORF">WOLCODRAFT_63033</name>
</gene>
<evidence type="ECO:0000256" key="3">
    <source>
        <dbReference type="ARBA" id="ARBA00023274"/>
    </source>
</evidence>
<dbReference type="OrthoDB" id="441444at2759"/>
<dbReference type="GO" id="GO:1990904">
    <property type="term" value="C:ribonucleoprotein complex"/>
    <property type="evidence" value="ECO:0007669"/>
    <property type="project" value="UniProtKB-KW"/>
</dbReference>